<gene>
    <name evidence="2" type="ORF">Taro_043384</name>
</gene>
<dbReference type="Proteomes" id="UP000652761">
    <property type="component" value="Unassembled WGS sequence"/>
</dbReference>
<evidence type="ECO:0000313" key="3">
    <source>
        <dbReference type="Proteomes" id="UP000652761"/>
    </source>
</evidence>
<name>A0A843X415_COLES</name>
<reference evidence="2" key="1">
    <citation type="submission" date="2017-07" db="EMBL/GenBank/DDBJ databases">
        <title>Taro Niue Genome Assembly and Annotation.</title>
        <authorList>
            <person name="Atibalentja N."/>
            <person name="Keating K."/>
            <person name="Fields C.J."/>
        </authorList>
    </citation>
    <scope>NUCLEOTIDE SEQUENCE</scope>
    <source>
        <strain evidence="2">Niue_2</strain>
        <tissue evidence="2">Leaf</tissue>
    </source>
</reference>
<evidence type="ECO:0000313" key="2">
    <source>
        <dbReference type="EMBL" id="MQM10490.1"/>
    </source>
</evidence>
<keyword evidence="3" id="KW-1185">Reference proteome</keyword>
<evidence type="ECO:0000256" key="1">
    <source>
        <dbReference type="SAM" id="MobiDB-lite"/>
    </source>
</evidence>
<proteinExistence type="predicted"/>
<comment type="caution">
    <text evidence="2">The sequence shown here is derived from an EMBL/GenBank/DDBJ whole genome shotgun (WGS) entry which is preliminary data.</text>
</comment>
<feature type="region of interest" description="Disordered" evidence="1">
    <location>
        <begin position="26"/>
        <end position="155"/>
    </location>
</feature>
<accession>A0A843X415</accession>
<feature type="compositionally biased region" description="Basic and acidic residues" evidence="1">
    <location>
        <begin position="123"/>
        <end position="134"/>
    </location>
</feature>
<feature type="compositionally biased region" description="Basic and acidic residues" evidence="1">
    <location>
        <begin position="80"/>
        <end position="95"/>
    </location>
</feature>
<dbReference type="AlphaFoldDB" id="A0A843X415"/>
<sequence length="155" mass="17110">MGKAFKACKHTKGLLIPWIGKGTRFPIGERRTNPQRGLHDATAASSSLHDDALTLRTSRCRSAKLPPPERKGRNLPLLGEEGREKGQRRGRESRPRLLAFGPQNATRRGVALPTVTRRPPTPRPERAHPGRRDNPIGQSATPATLTGVRQPKSRK</sequence>
<organism evidence="2 3">
    <name type="scientific">Colocasia esculenta</name>
    <name type="common">Wild taro</name>
    <name type="synonym">Arum esculentum</name>
    <dbReference type="NCBI Taxonomy" id="4460"/>
    <lineage>
        <taxon>Eukaryota</taxon>
        <taxon>Viridiplantae</taxon>
        <taxon>Streptophyta</taxon>
        <taxon>Embryophyta</taxon>
        <taxon>Tracheophyta</taxon>
        <taxon>Spermatophyta</taxon>
        <taxon>Magnoliopsida</taxon>
        <taxon>Liliopsida</taxon>
        <taxon>Araceae</taxon>
        <taxon>Aroideae</taxon>
        <taxon>Colocasieae</taxon>
        <taxon>Colocasia</taxon>
    </lineage>
</organism>
<protein>
    <submittedName>
        <fullName evidence="2">Uncharacterized protein</fullName>
    </submittedName>
</protein>
<dbReference type="EMBL" id="NMUH01004686">
    <property type="protein sequence ID" value="MQM10490.1"/>
    <property type="molecule type" value="Genomic_DNA"/>
</dbReference>